<dbReference type="Proteomes" id="UP000766550">
    <property type="component" value="Unassembled WGS sequence"/>
</dbReference>
<dbReference type="RefSeq" id="WP_162318968.1">
    <property type="nucleotide sequence ID" value="NZ_JAHQXF010000003.1"/>
</dbReference>
<name>A0A8J7Y8E8_9EURY</name>
<dbReference type="EMBL" id="JAHQXF010000003">
    <property type="protein sequence ID" value="MBV0926177.1"/>
    <property type="molecule type" value="Genomic_DNA"/>
</dbReference>
<keyword evidence="2" id="KW-1185">Reference proteome</keyword>
<proteinExistence type="predicted"/>
<organism evidence="1 2">
    <name type="scientific">Haloarcula limicola</name>
    <dbReference type="NCBI Taxonomy" id="1429915"/>
    <lineage>
        <taxon>Archaea</taxon>
        <taxon>Methanobacteriati</taxon>
        <taxon>Methanobacteriota</taxon>
        <taxon>Stenosarchaea group</taxon>
        <taxon>Halobacteria</taxon>
        <taxon>Halobacteriales</taxon>
        <taxon>Haloarculaceae</taxon>
        <taxon>Haloarcula</taxon>
    </lineage>
</organism>
<sequence>MAHDEDENADGVSVSMEITGSYDDVISKLKSSSTERDAVGPLLGDVQLLLETVERMGGGTRSAIADQLPPEMTADFDAEAVVETCQVLERYDLVVLEGNTWKPGPRLGE</sequence>
<comment type="caution">
    <text evidence="1">The sequence shown here is derived from an EMBL/GenBank/DDBJ whole genome shotgun (WGS) entry which is preliminary data.</text>
</comment>
<dbReference type="AlphaFoldDB" id="A0A8J7Y8E8"/>
<protein>
    <submittedName>
        <fullName evidence="1">Uncharacterized protein</fullName>
    </submittedName>
</protein>
<reference evidence="1 2" key="1">
    <citation type="submission" date="2021-06" db="EMBL/GenBank/DDBJ databases">
        <title>New haloarchaea isolates fom saline soil.</title>
        <authorList>
            <person name="Duran-Viseras A."/>
            <person name="Sanchez-Porro C.S."/>
            <person name="Ventosa A."/>
        </authorList>
    </citation>
    <scope>NUCLEOTIDE SEQUENCE [LARGE SCALE GENOMIC DNA]</scope>
    <source>
        <strain evidence="1 2">JCM 183640</strain>
    </source>
</reference>
<evidence type="ECO:0000313" key="2">
    <source>
        <dbReference type="Proteomes" id="UP000766550"/>
    </source>
</evidence>
<accession>A0A8J7Y8E8</accession>
<dbReference type="OrthoDB" id="221308at2157"/>
<gene>
    <name evidence="1" type="ORF">KTS45_18380</name>
</gene>
<evidence type="ECO:0000313" key="1">
    <source>
        <dbReference type="EMBL" id="MBV0926177.1"/>
    </source>
</evidence>